<reference evidence="1 2" key="1">
    <citation type="submission" date="2014-04" db="EMBL/GenBank/DDBJ databases">
        <title>A comprehensive comparison of genomes of Erythrobacter spp. strains.</title>
        <authorList>
            <person name="Zheng Q."/>
        </authorList>
    </citation>
    <scope>NUCLEOTIDE SEQUENCE [LARGE SCALE GENOMIC DNA]</scope>
    <source>
        <strain evidence="1 2">DSM 6997</strain>
    </source>
</reference>
<keyword evidence="2" id="KW-1185">Reference proteome</keyword>
<dbReference type="EMBL" id="JMIW01000001">
    <property type="protein sequence ID" value="KEO91854.1"/>
    <property type="molecule type" value="Genomic_DNA"/>
</dbReference>
<evidence type="ECO:0000313" key="2">
    <source>
        <dbReference type="Proteomes" id="UP000027647"/>
    </source>
</evidence>
<organism evidence="1 2">
    <name type="scientific">Erythrobacter longus</name>
    <dbReference type="NCBI Taxonomy" id="1044"/>
    <lineage>
        <taxon>Bacteria</taxon>
        <taxon>Pseudomonadati</taxon>
        <taxon>Pseudomonadota</taxon>
        <taxon>Alphaproteobacteria</taxon>
        <taxon>Sphingomonadales</taxon>
        <taxon>Erythrobacteraceae</taxon>
        <taxon>Erythrobacter/Porphyrobacter group</taxon>
        <taxon>Erythrobacter</taxon>
    </lineage>
</organism>
<accession>A0A074MEE4</accession>
<gene>
    <name evidence="1" type="ORF">EH31_04045</name>
</gene>
<dbReference type="Proteomes" id="UP000027647">
    <property type="component" value="Unassembled WGS sequence"/>
</dbReference>
<dbReference type="RefSeq" id="WP_034958209.1">
    <property type="nucleotide sequence ID" value="NZ_JMIW01000001.1"/>
</dbReference>
<sequence>MLRFSLFLAVWHLQLLHVQLLLTTLQPQPTKLRLKKLHVKALLAVLLVKALHVKLLVKALHVKLLVKALHVKLLVKALLAKLLKLTHAQVIGHKAFQFGRGQHKLPPVVLYLGPFRARNDRV</sequence>
<proteinExistence type="predicted"/>
<dbReference type="AlphaFoldDB" id="A0A074MEE4"/>
<dbReference type="STRING" id="1044.EH31_04045"/>
<protein>
    <submittedName>
        <fullName evidence="1">Uncharacterized protein</fullName>
    </submittedName>
</protein>
<comment type="caution">
    <text evidence="1">The sequence shown here is derived from an EMBL/GenBank/DDBJ whole genome shotgun (WGS) entry which is preliminary data.</text>
</comment>
<name>A0A074MEE4_ERYLO</name>
<evidence type="ECO:0000313" key="1">
    <source>
        <dbReference type="EMBL" id="KEO91854.1"/>
    </source>
</evidence>